<sequence length="208" mass="24477">MPCSLCNCRTRKFAVINDREFLQCEECKAILLSSEYYLSPREEKSRYSLHNNDVNDPGYKAFVSPIINQVKLDFKPEANGLDFGCGTGPVITSELKKAGFKMELYDPYFQPEKKVLKNQYEFIVCCEVMEHFQDPKKEFKLLRSLLKPHGKLYCKTAILNSSIEFENWHYKNDLTHVFFYKNETLQWIKENLNFSGLKIYKNFIVFSN</sequence>
<proteinExistence type="predicted"/>
<keyword evidence="1" id="KW-0489">Methyltransferase</keyword>
<comment type="caution">
    <text evidence="1">The sequence shown here is derived from an EMBL/GenBank/DDBJ whole genome shotgun (WGS) entry which is preliminary data.</text>
</comment>
<evidence type="ECO:0000313" key="1">
    <source>
        <dbReference type="EMBL" id="MCH4824316.1"/>
    </source>
</evidence>
<dbReference type="GO" id="GO:0008168">
    <property type="term" value="F:methyltransferase activity"/>
    <property type="evidence" value="ECO:0007669"/>
    <property type="project" value="UniProtKB-KW"/>
</dbReference>
<dbReference type="GO" id="GO:0032259">
    <property type="term" value="P:methylation"/>
    <property type="evidence" value="ECO:0007669"/>
    <property type="project" value="UniProtKB-KW"/>
</dbReference>
<name>A0A9X1V616_9FLAO</name>
<organism evidence="1 2">
    <name type="scientific">Christiangramia lutea</name>
    <dbReference type="NCBI Taxonomy" id="1607951"/>
    <lineage>
        <taxon>Bacteria</taxon>
        <taxon>Pseudomonadati</taxon>
        <taxon>Bacteroidota</taxon>
        <taxon>Flavobacteriia</taxon>
        <taxon>Flavobacteriales</taxon>
        <taxon>Flavobacteriaceae</taxon>
        <taxon>Christiangramia</taxon>
    </lineage>
</organism>
<dbReference type="Pfam" id="PF13489">
    <property type="entry name" value="Methyltransf_23"/>
    <property type="match status" value="1"/>
</dbReference>
<protein>
    <submittedName>
        <fullName evidence="1">Class I SAM-dependent methyltransferase</fullName>
    </submittedName>
</protein>
<keyword evidence="2" id="KW-1185">Reference proteome</keyword>
<gene>
    <name evidence="1" type="ORF">ML462_14170</name>
</gene>
<keyword evidence="1" id="KW-0808">Transferase</keyword>
<evidence type="ECO:0000313" key="2">
    <source>
        <dbReference type="Proteomes" id="UP001139226"/>
    </source>
</evidence>
<dbReference type="RefSeq" id="WP_240714483.1">
    <property type="nucleotide sequence ID" value="NZ_JAKVTV010000005.1"/>
</dbReference>
<dbReference type="AlphaFoldDB" id="A0A9X1V616"/>
<reference evidence="1" key="1">
    <citation type="submission" date="2022-03" db="EMBL/GenBank/DDBJ databases">
        <title>Gramella crocea sp. nov., isolated from activated sludge of a seafood processing plant.</title>
        <authorList>
            <person name="Zhang X."/>
        </authorList>
    </citation>
    <scope>NUCLEOTIDE SEQUENCE</scope>
    <source>
        <strain evidence="1">YJ019</strain>
    </source>
</reference>
<dbReference type="EMBL" id="JAKVTV010000005">
    <property type="protein sequence ID" value="MCH4824316.1"/>
    <property type="molecule type" value="Genomic_DNA"/>
</dbReference>
<dbReference type="Gene3D" id="3.40.50.150">
    <property type="entry name" value="Vaccinia Virus protein VP39"/>
    <property type="match status" value="1"/>
</dbReference>
<dbReference type="InterPro" id="IPR029063">
    <property type="entry name" value="SAM-dependent_MTases_sf"/>
</dbReference>
<dbReference type="SUPFAM" id="SSF53335">
    <property type="entry name" value="S-adenosyl-L-methionine-dependent methyltransferases"/>
    <property type="match status" value="1"/>
</dbReference>
<accession>A0A9X1V616</accession>
<dbReference type="Proteomes" id="UP001139226">
    <property type="component" value="Unassembled WGS sequence"/>
</dbReference>